<organism evidence="2 3">
    <name type="scientific">Chaetomidium leptoderma</name>
    <dbReference type="NCBI Taxonomy" id="669021"/>
    <lineage>
        <taxon>Eukaryota</taxon>
        <taxon>Fungi</taxon>
        <taxon>Dikarya</taxon>
        <taxon>Ascomycota</taxon>
        <taxon>Pezizomycotina</taxon>
        <taxon>Sordariomycetes</taxon>
        <taxon>Sordariomycetidae</taxon>
        <taxon>Sordariales</taxon>
        <taxon>Chaetomiaceae</taxon>
        <taxon>Chaetomidium</taxon>
    </lineage>
</organism>
<keyword evidence="3" id="KW-1185">Reference proteome</keyword>
<reference evidence="2" key="2">
    <citation type="submission" date="2023-05" db="EMBL/GenBank/DDBJ databases">
        <authorList>
            <consortium name="Lawrence Berkeley National Laboratory"/>
            <person name="Steindorff A."/>
            <person name="Hensen N."/>
            <person name="Bonometti L."/>
            <person name="Westerberg I."/>
            <person name="Brannstrom I.O."/>
            <person name="Guillou S."/>
            <person name="Cros-Aarteil S."/>
            <person name="Calhoun S."/>
            <person name="Haridas S."/>
            <person name="Kuo A."/>
            <person name="Mondo S."/>
            <person name="Pangilinan J."/>
            <person name="Riley R."/>
            <person name="Labutti K."/>
            <person name="Andreopoulos B."/>
            <person name="Lipzen A."/>
            <person name="Chen C."/>
            <person name="Yanf M."/>
            <person name="Daum C."/>
            <person name="Ng V."/>
            <person name="Clum A."/>
            <person name="Ohm R."/>
            <person name="Martin F."/>
            <person name="Silar P."/>
            <person name="Natvig D."/>
            <person name="Lalanne C."/>
            <person name="Gautier V."/>
            <person name="Ament-Velasquez S.L."/>
            <person name="Kruys A."/>
            <person name="Hutchinson M.I."/>
            <person name="Powell A.J."/>
            <person name="Barry K."/>
            <person name="Miller A.N."/>
            <person name="Grigoriev I.V."/>
            <person name="Debuchy R."/>
            <person name="Gladieux P."/>
            <person name="Thoren M.H."/>
            <person name="Johannesson H."/>
        </authorList>
    </citation>
    <scope>NUCLEOTIDE SEQUENCE</scope>
    <source>
        <strain evidence="2">CBS 538.74</strain>
    </source>
</reference>
<reference evidence="2" key="1">
    <citation type="journal article" date="2023" name="Mol. Phylogenet. Evol.">
        <title>Genome-scale phylogeny and comparative genomics of the fungal order Sordariales.</title>
        <authorList>
            <person name="Hensen N."/>
            <person name="Bonometti L."/>
            <person name="Westerberg I."/>
            <person name="Brannstrom I.O."/>
            <person name="Guillou S."/>
            <person name="Cros-Aarteil S."/>
            <person name="Calhoun S."/>
            <person name="Haridas S."/>
            <person name="Kuo A."/>
            <person name="Mondo S."/>
            <person name="Pangilinan J."/>
            <person name="Riley R."/>
            <person name="LaButti K."/>
            <person name="Andreopoulos B."/>
            <person name="Lipzen A."/>
            <person name="Chen C."/>
            <person name="Yan M."/>
            <person name="Daum C."/>
            <person name="Ng V."/>
            <person name="Clum A."/>
            <person name="Steindorff A."/>
            <person name="Ohm R.A."/>
            <person name="Martin F."/>
            <person name="Silar P."/>
            <person name="Natvig D.O."/>
            <person name="Lalanne C."/>
            <person name="Gautier V."/>
            <person name="Ament-Velasquez S.L."/>
            <person name="Kruys A."/>
            <person name="Hutchinson M.I."/>
            <person name="Powell A.J."/>
            <person name="Barry K."/>
            <person name="Miller A.N."/>
            <person name="Grigoriev I.V."/>
            <person name="Debuchy R."/>
            <person name="Gladieux P."/>
            <person name="Hiltunen Thoren M."/>
            <person name="Johannesson H."/>
        </authorList>
    </citation>
    <scope>NUCLEOTIDE SEQUENCE</scope>
    <source>
        <strain evidence="2">CBS 538.74</strain>
    </source>
</reference>
<feature type="compositionally biased region" description="Low complexity" evidence="1">
    <location>
        <begin position="89"/>
        <end position="115"/>
    </location>
</feature>
<accession>A0AAN7A031</accession>
<dbReference type="AlphaFoldDB" id="A0AAN7A031"/>
<feature type="compositionally biased region" description="Low complexity" evidence="1">
    <location>
        <begin position="160"/>
        <end position="185"/>
    </location>
</feature>
<feature type="compositionally biased region" description="Basic and acidic residues" evidence="1">
    <location>
        <begin position="34"/>
        <end position="45"/>
    </location>
</feature>
<gene>
    <name evidence="2" type="ORF">C8A00DRAFT_29988</name>
</gene>
<evidence type="ECO:0000256" key="1">
    <source>
        <dbReference type="SAM" id="MobiDB-lite"/>
    </source>
</evidence>
<evidence type="ECO:0000313" key="2">
    <source>
        <dbReference type="EMBL" id="KAK4157132.1"/>
    </source>
</evidence>
<feature type="compositionally biased region" description="Basic and acidic residues" evidence="1">
    <location>
        <begin position="247"/>
        <end position="256"/>
    </location>
</feature>
<comment type="caution">
    <text evidence="2">The sequence shown here is derived from an EMBL/GenBank/DDBJ whole genome shotgun (WGS) entry which is preliminary data.</text>
</comment>
<feature type="compositionally biased region" description="Low complexity" evidence="1">
    <location>
        <begin position="126"/>
        <end position="146"/>
    </location>
</feature>
<feature type="compositionally biased region" description="Low complexity" evidence="1">
    <location>
        <begin position="22"/>
        <end position="33"/>
    </location>
</feature>
<feature type="region of interest" description="Disordered" evidence="1">
    <location>
        <begin position="247"/>
        <end position="273"/>
    </location>
</feature>
<feature type="compositionally biased region" description="Basic residues" evidence="1">
    <location>
        <begin position="147"/>
        <end position="159"/>
    </location>
</feature>
<protein>
    <submittedName>
        <fullName evidence="2">Uncharacterized protein</fullName>
    </submittedName>
</protein>
<proteinExistence type="predicted"/>
<dbReference type="Proteomes" id="UP001302745">
    <property type="component" value="Unassembled WGS sequence"/>
</dbReference>
<evidence type="ECO:0000313" key="3">
    <source>
        <dbReference type="Proteomes" id="UP001302745"/>
    </source>
</evidence>
<feature type="compositionally biased region" description="Low complexity" evidence="1">
    <location>
        <begin position="69"/>
        <end position="79"/>
    </location>
</feature>
<name>A0AAN7A031_9PEZI</name>
<sequence length="273" mass="28979">MDFTFAGDRALGPRKRARSSSDEGGSSPSGSDDTVGRRPEKEASRTRRSLARLAGFFKRAKKSDSVADPALASSWEPSSWAPPTPPAAAAPSAAATTTTTTTVAAAAAEPTPGAAQQPCPWGSWGPTWTTPTPAAPFDPADAAPRPYQRRRSTIHRRRATATTITGGMASPGRARSPSFSSAASEPEPDPPLRCCDHPPPYDECEGCWFSPDVVVDEDTEFCDQTEAYYQQMLEGYDLVAAFAKPEEEGRARRWSEDSGVSPGATRPGSLTGD</sequence>
<feature type="region of interest" description="Disordered" evidence="1">
    <location>
        <begin position="1"/>
        <end position="194"/>
    </location>
</feature>
<dbReference type="EMBL" id="MU856855">
    <property type="protein sequence ID" value="KAK4157132.1"/>
    <property type="molecule type" value="Genomic_DNA"/>
</dbReference>